<dbReference type="InterPro" id="IPR001789">
    <property type="entry name" value="Sig_transdc_resp-reg_receiver"/>
</dbReference>
<evidence type="ECO:0000256" key="1">
    <source>
        <dbReference type="ARBA" id="ARBA00022553"/>
    </source>
</evidence>
<dbReference type="GO" id="GO:0000160">
    <property type="term" value="P:phosphorelay signal transduction system"/>
    <property type="evidence" value="ECO:0007669"/>
    <property type="project" value="InterPro"/>
</dbReference>
<dbReference type="Proteomes" id="UP000321577">
    <property type="component" value="Unassembled WGS sequence"/>
</dbReference>
<sequence length="129" mass="13851">MDDEPHVLAVAVAILESQGFRAVGCPSGEEALQILAQPCPDAERFRVLVLDITLPGGMSGFDVLEIVKVSDPDLRVIACSGFFQGDARDLCQALGFVDILTKPYPIESLCAVVRRCLMRDRSPSSAVSS</sequence>
<gene>
    <name evidence="4" type="ORF">BGE01nite_42670</name>
</gene>
<keyword evidence="5" id="KW-1185">Reference proteome</keyword>
<comment type="caution">
    <text evidence="4">The sequence shown here is derived from an EMBL/GenBank/DDBJ whole genome shotgun (WGS) entry which is preliminary data.</text>
</comment>
<dbReference type="PROSITE" id="PS50110">
    <property type="entry name" value="RESPONSE_REGULATORY"/>
    <property type="match status" value="1"/>
</dbReference>
<accession>A0A512ME20</accession>
<proteinExistence type="predicted"/>
<dbReference type="InterPro" id="IPR050595">
    <property type="entry name" value="Bact_response_regulator"/>
</dbReference>
<name>A0A512ME20_9BACT</name>
<feature type="domain" description="Response regulatory" evidence="3">
    <location>
        <begin position="1"/>
        <end position="117"/>
    </location>
</feature>
<feature type="modified residue" description="4-aspartylphosphate" evidence="2">
    <location>
        <position position="51"/>
    </location>
</feature>
<dbReference type="PANTHER" id="PTHR44591">
    <property type="entry name" value="STRESS RESPONSE REGULATOR PROTEIN 1"/>
    <property type="match status" value="1"/>
</dbReference>
<dbReference type="Gene3D" id="3.40.50.2300">
    <property type="match status" value="1"/>
</dbReference>
<dbReference type="EMBL" id="BKAG01000039">
    <property type="protein sequence ID" value="GEP44976.1"/>
    <property type="molecule type" value="Genomic_DNA"/>
</dbReference>
<evidence type="ECO:0000259" key="3">
    <source>
        <dbReference type="PROSITE" id="PS50110"/>
    </source>
</evidence>
<evidence type="ECO:0000256" key="2">
    <source>
        <dbReference type="PROSITE-ProRule" id="PRU00169"/>
    </source>
</evidence>
<dbReference type="InterPro" id="IPR011006">
    <property type="entry name" value="CheY-like_superfamily"/>
</dbReference>
<evidence type="ECO:0000313" key="4">
    <source>
        <dbReference type="EMBL" id="GEP44976.1"/>
    </source>
</evidence>
<keyword evidence="1 2" id="KW-0597">Phosphoprotein</keyword>
<dbReference type="SMART" id="SM00448">
    <property type="entry name" value="REC"/>
    <property type="match status" value="1"/>
</dbReference>
<dbReference type="SUPFAM" id="SSF52172">
    <property type="entry name" value="CheY-like"/>
    <property type="match status" value="1"/>
</dbReference>
<organism evidence="4 5">
    <name type="scientific">Brevifollis gellanilyticus</name>
    <dbReference type="NCBI Taxonomy" id="748831"/>
    <lineage>
        <taxon>Bacteria</taxon>
        <taxon>Pseudomonadati</taxon>
        <taxon>Verrucomicrobiota</taxon>
        <taxon>Verrucomicrobiia</taxon>
        <taxon>Verrucomicrobiales</taxon>
        <taxon>Verrucomicrobiaceae</taxon>
    </lineage>
</organism>
<evidence type="ECO:0000313" key="5">
    <source>
        <dbReference type="Proteomes" id="UP000321577"/>
    </source>
</evidence>
<protein>
    <recommendedName>
        <fullName evidence="3">Response regulatory domain-containing protein</fullName>
    </recommendedName>
</protein>
<dbReference type="Pfam" id="PF00072">
    <property type="entry name" value="Response_reg"/>
    <property type="match status" value="1"/>
</dbReference>
<dbReference type="CDD" id="cd00156">
    <property type="entry name" value="REC"/>
    <property type="match status" value="1"/>
</dbReference>
<dbReference type="PANTHER" id="PTHR44591:SF3">
    <property type="entry name" value="RESPONSE REGULATORY DOMAIN-CONTAINING PROTEIN"/>
    <property type="match status" value="1"/>
</dbReference>
<dbReference type="AlphaFoldDB" id="A0A512ME20"/>
<reference evidence="4 5" key="1">
    <citation type="submission" date="2019-07" db="EMBL/GenBank/DDBJ databases">
        <title>Whole genome shotgun sequence of Brevifollis gellanilyticus NBRC 108608.</title>
        <authorList>
            <person name="Hosoyama A."/>
            <person name="Uohara A."/>
            <person name="Ohji S."/>
            <person name="Ichikawa N."/>
        </authorList>
    </citation>
    <scope>NUCLEOTIDE SEQUENCE [LARGE SCALE GENOMIC DNA]</scope>
    <source>
        <strain evidence="4 5">NBRC 108608</strain>
    </source>
</reference>